<protein>
    <submittedName>
        <fullName evidence="1">Uncharacterized protein</fullName>
    </submittedName>
</protein>
<evidence type="ECO:0000313" key="2">
    <source>
        <dbReference type="Proteomes" id="UP000283530"/>
    </source>
</evidence>
<keyword evidence="2" id="KW-1185">Reference proteome</keyword>
<comment type="caution">
    <text evidence="1">The sequence shown here is derived from an EMBL/GenBank/DDBJ whole genome shotgun (WGS) entry which is preliminary data.</text>
</comment>
<evidence type="ECO:0000313" key="1">
    <source>
        <dbReference type="EMBL" id="RWR91289.1"/>
    </source>
</evidence>
<reference evidence="1 2" key="1">
    <citation type="journal article" date="2019" name="Nat. Plants">
        <title>Stout camphor tree genome fills gaps in understanding of flowering plant genome evolution.</title>
        <authorList>
            <person name="Chaw S.M."/>
            <person name="Liu Y.C."/>
            <person name="Wu Y.W."/>
            <person name="Wang H.Y."/>
            <person name="Lin C.I."/>
            <person name="Wu C.S."/>
            <person name="Ke H.M."/>
            <person name="Chang L.Y."/>
            <person name="Hsu C.Y."/>
            <person name="Yang H.T."/>
            <person name="Sudianto E."/>
            <person name="Hsu M.H."/>
            <person name="Wu K.P."/>
            <person name="Wang L.N."/>
            <person name="Leebens-Mack J.H."/>
            <person name="Tsai I.J."/>
        </authorList>
    </citation>
    <scope>NUCLEOTIDE SEQUENCE [LARGE SCALE GENOMIC DNA]</scope>
    <source>
        <strain evidence="2">cv. Chaw 1501</strain>
        <tissue evidence="1">Young leaves</tissue>
    </source>
</reference>
<gene>
    <name evidence="1" type="ORF">CKAN_02043800</name>
</gene>
<sequence length="79" mass="8912">MNPFPSLEAPILPLDRSILSGETVLSPATLLSSGLSFSLQRLCRFPISISLSPFLLQTRIMPKASLSRRLLFFHPERDW</sequence>
<dbReference type="Proteomes" id="UP000283530">
    <property type="component" value="Unassembled WGS sequence"/>
</dbReference>
<proteinExistence type="predicted"/>
<dbReference type="EMBL" id="QPKB01000008">
    <property type="protein sequence ID" value="RWR91289.1"/>
    <property type="molecule type" value="Genomic_DNA"/>
</dbReference>
<name>A0A443PKK8_9MAGN</name>
<accession>A0A443PKK8</accession>
<dbReference type="AlphaFoldDB" id="A0A443PKK8"/>
<organism evidence="1 2">
    <name type="scientific">Cinnamomum micranthum f. kanehirae</name>
    <dbReference type="NCBI Taxonomy" id="337451"/>
    <lineage>
        <taxon>Eukaryota</taxon>
        <taxon>Viridiplantae</taxon>
        <taxon>Streptophyta</taxon>
        <taxon>Embryophyta</taxon>
        <taxon>Tracheophyta</taxon>
        <taxon>Spermatophyta</taxon>
        <taxon>Magnoliopsida</taxon>
        <taxon>Magnoliidae</taxon>
        <taxon>Laurales</taxon>
        <taxon>Lauraceae</taxon>
        <taxon>Cinnamomum</taxon>
    </lineage>
</organism>